<dbReference type="GO" id="GO:0008654">
    <property type="term" value="P:phospholipid biosynthetic process"/>
    <property type="evidence" value="ECO:0007669"/>
    <property type="project" value="UniProtKB-KW"/>
</dbReference>
<proteinExistence type="inferred from homology"/>
<dbReference type="EMBL" id="GL832976">
    <property type="protein sequence ID" value="EGD77000.1"/>
    <property type="molecule type" value="Genomic_DNA"/>
</dbReference>
<dbReference type="KEGG" id="sre:PTSG_07342"/>
<dbReference type="InterPro" id="IPR018247">
    <property type="entry name" value="EF_Hand_1_Ca_BS"/>
</dbReference>
<evidence type="ECO:0000256" key="14">
    <source>
        <dbReference type="SAM" id="Phobius"/>
    </source>
</evidence>
<keyword evidence="10 14" id="KW-0472">Membrane</keyword>
<evidence type="ECO:0000256" key="6">
    <source>
        <dbReference type="ARBA" id="ARBA00022692"/>
    </source>
</evidence>
<dbReference type="PROSITE" id="PS50222">
    <property type="entry name" value="EF_HAND_2"/>
    <property type="match status" value="1"/>
</dbReference>
<accession>F2UJ52</accession>
<evidence type="ECO:0000256" key="9">
    <source>
        <dbReference type="ARBA" id="ARBA00023098"/>
    </source>
</evidence>
<dbReference type="AlphaFoldDB" id="F2UJ52"/>
<dbReference type="PROSITE" id="PS00018">
    <property type="entry name" value="EF_HAND_1"/>
    <property type="match status" value="1"/>
</dbReference>
<reference evidence="16" key="1">
    <citation type="submission" date="2009-08" db="EMBL/GenBank/DDBJ databases">
        <title>Annotation of Salpingoeca rosetta.</title>
        <authorList>
            <consortium name="The Broad Institute Genome Sequencing Platform"/>
            <person name="Russ C."/>
            <person name="Cuomo C."/>
            <person name="Burger G."/>
            <person name="Gray M.W."/>
            <person name="Holland P.W.H."/>
            <person name="King N."/>
            <person name="Lang F.B.F."/>
            <person name="Roger A.J."/>
            <person name="Ruiz-Trillo I."/>
            <person name="Young S.K."/>
            <person name="Zeng Q."/>
            <person name="Gargeya S."/>
            <person name="Alvarado L."/>
            <person name="Berlin A."/>
            <person name="Chapman S.B."/>
            <person name="Chen Z."/>
            <person name="Freedman E."/>
            <person name="Gellesch M."/>
            <person name="Goldberg J."/>
            <person name="Griggs A."/>
            <person name="Gujja S."/>
            <person name="Heilman E."/>
            <person name="Heiman D."/>
            <person name="Howarth C."/>
            <person name="Mehta T."/>
            <person name="Neiman D."/>
            <person name="Pearson M."/>
            <person name="Roberts A."/>
            <person name="Saif S."/>
            <person name="Shea T."/>
            <person name="Shenoy N."/>
            <person name="Sisk P."/>
            <person name="Stolte C."/>
            <person name="Sykes S."/>
            <person name="White J."/>
            <person name="Yandava C."/>
            <person name="Haas B."/>
            <person name="Nusbaum C."/>
            <person name="Birren B."/>
        </authorList>
    </citation>
    <scope>NUCLEOTIDE SEQUENCE [LARGE SCALE GENOMIC DNA]</scope>
    <source>
        <strain evidence="16">ATCC 50818</strain>
    </source>
</reference>
<dbReference type="GO" id="GO:0016020">
    <property type="term" value="C:membrane"/>
    <property type="evidence" value="ECO:0007669"/>
    <property type="project" value="UniProtKB-SubCell"/>
</dbReference>
<keyword evidence="17" id="KW-1185">Reference proteome</keyword>
<evidence type="ECO:0000256" key="7">
    <source>
        <dbReference type="ARBA" id="ARBA00022837"/>
    </source>
</evidence>
<evidence type="ECO:0000313" key="16">
    <source>
        <dbReference type="EMBL" id="EGD77000.1"/>
    </source>
</evidence>
<dbReference type="OrthoDB" id="272512at2759"/>
<keyword evidence="7" id="KW-0106">Calcium</keyword>
<dbReference type="OMA" id="FLYHKSE"/>
<protein>
    <recommendedName>
        <fullName evidence="15">EF-hand domain-containing protein</fullName>
    </recommendedName>
</protein>
<evidence type="ECO:0000256" key="1">
    <source>
        <dbReference type="ARBA" id="ARBA00004370"/>
    </source>
</evidence>
<dbReference type="SUPFAM" id="SSF69593">
    <property type="entry name" value="Glycerol-3-phosphate (1)-acyltransferase"/>
    <property type="match status" value="1"/>
</dbReference>
<sequence>MAQSTDDRLRVKDVRKFRLGKPSHDPFKGNHNEPGVWEWVKMCVLSIVLIPLRLLLFVLCLGLLNLYLWLCGLGHNLKYDGEDQVPQSLLSYTKPAVQFCSRALISFLGCYHVPVKGKPADAHEVPIVVMNHISYYEAFFSLALGFVHIGKKDACQVLPFRLPATFTQIIQVERDSKSSNQRSREKISTWLSKRNEKNFVQFACYPEGTTTTGEGLIRFKTGAFTPGLPVQPLVFKMSYTFFDPSHTFDAKHWYLRLFCQLVNFLEAEYLPPYYPNEEEKKNPKLFALNVREYMCSHSNLHLSEFSNHDVMLQYTAEKCGADPSKFGVEWGMFDVNFGLHLQDARALVKHFAPIAQKHTGALTRTLFKDVVSHGLQDAAPQLFDFFDQDGDGIISFRDFLWSACVLRQECDVSFDQLTGKEDVHEHQIEEATELVAENLKHQRTLGNL</sequence>
<feature type="transmembrane region" description="Helical" evidence="14">
    <location>
        <begin position="44"/>
        <end position="70"/>
    </location>
</feature>
<keyword evidence="8 14" id="KW-1133">Transmembrane helix</keyword>
<comment type="similarity">
    <text evidence="3">Belongs to the 1-acyl-sn-glycerol-3-phosphate acyltransferase family.</text>
</comment>
<dbReference type="InterPro" id="IPR002123">
    <property type="entry name" value="Plipid/glycerol_acylTrfase"/>
</dbReference>
<dbReference type="SMART" id="SM00563">
    <property type="entry name" value="PlsC"/>
    <property type="match status" value="1"/>
</dbReference>
<dbReference type="PANTHER" id="PTHR23063:SF52">
    <property type="entry name" value="LYSOPHOSPHATIDYLCHOLINE ACYLTRANSFERASE"/>
    <property type="match status" value="1"/>
</dbReference>
<evidence type="ECO:0000259" key="15">
    <source>
        <dbReference type="PROSITE" id="PS50222"/>
    </source>
</evidence>
<dbReference type="Gene3D" id="1.10.238.10">
    <property type="entry name" value="EF-hand"/>
    <property type="match status" value="1"/>
</dbReference>
<evidence type="ECO:0000256" key="10">
    <source>
        <dbReference type="ARBA" id="ARBA00023136"/>
    </source>
</evidence>
<keyword evidence="9" id="KW-0443">Lipid metabolism</keyword>
<comment type="subcellular location">
    <subcellularLocation>
        <location evidence="1">Membrane</location>
    </subcellularLocation>
</comment>
<dbReference type="GO" id="GO:0042171">
    <property type="term" value="F:lysophosphatidic acid acyltransferase activity"/>
    <property type="evidence" value="ECO:0007669"/>
    <property type="project" value="TreeGrafter"/>
</dbReference>
<keyword evidence="5" id="KW-0808">Transferase</keyword>
<evidence type="ECO:0000256" key="5">
    <source>
        <dbReference type="ARBA" id="ARBA00022679"/>
    </source>
</evidence>
<evidence type="ECO:0000256" key="3">
    <source>
        <dbReference type="ARBA" id="ARBA00008655"/>
    </source>
</evidence>
<dbReference type="GO" id="GO:0008374">
    <property type="term" value="F:O-acyltransferase activity"/>
    <property type="evidence" value="ECO:0007669"/>
    <property type="project" value="InterPro"/>
</dbReference>
<dbReference type="Pfam" id="PF01553">
    <property type="entry name" value="Acyltransferase"/>
    <property type="match status" value="1"/>
</dbReference>
<keyword evidence="13" id="KW-0012">Acyltransferase</keyword>
<keyword evidence="12" id="KW-1208">Phospholipid metabolism</keyword>
<evidence type="ECO:0000313" key="17">
    <source>
        <dbReference type="Proteomes" id="UP000007799"/>
    </source>
</evidence>
<dbReference type="RefSeq" id="XP_004990840.1">
    <property type="nucleotide sequence ID" value="XM_004990783.1"/>
</dbReference>
<dbReference type="InterPro" id="IPR045252">
    <property type="entry name" value="LPCAT1-like"/>
</dbReference>
<name>F2UJ52_SALR5</name>
<dbReference type="eggNOG" id="KOG4666">
    <property type="taxonomic scope" value="Eukaryota"/>
</dbReference>
<evidence type="ECO:0000256" key="13">
    <source>
        <dbReference type="ARBA" id="ARBA00023315"/>
    </source>
</evidence>
<dbReference type="STRING" id="946362.F2UJ52"/>
<organism evidence="17">
    <name type="scientific">Salpingoeca rosetta (strain ATCC 50818 / BSB-021)</name>
    <dbReference type="NCBI Taxonomy" id="946362"/>
    <lineage>
        <taxon>Eukaryota</taxon>
        <taxon>Choanoflagellata</taxon>
        <taxon>Craspedida</taxon>
        <taxon>Salpingoecidae</taxon>
        <taxon>Salpingoeca</taxon>
    </lineage>
</organism>
<dbReference type="CDD" id="cd07991">
    <property type="entry name" value="LPLAT_LPCAT1-like"/>
    <property type="match status" value="1"/>
</dbReference>
<dbReference type="InterPro" id="IPR011992">
    <property type="entry name" value="EF-hand-dom_pair"/>
</dbReference>
<feature type="domain" description="EF-hand" evidence="15">
    <location>
        <begin position="374"/>
        <end position="409"/>
    </location>
</feature>
<dbReference type="InParanoid" id="F2UJ52"/>
<dbReference type="Proteomes" id="UP000007799">
    <property type="component" value="Unassembled WGS sequence"/>
</dbReference>
<dbReference type="SUPFAM" id="SSF47473">
    <property type="entry name" value="EF-hand"/>
    <property type="match status" value="1"/>
</dbReference>
<comment type="pathway">
    <text evidence="2">Lipid metabolism; phospholipid metabolism.</text>
</comment>
<evidence type="ECO:0000256" key="2">
    <source>
        <dbReference type="ARBA" id="ARBA00005074"/>
    </source>
</evidence>
<dbReference type="GO" id="GO:0005509">
    <property type="term" value="F:calcium ion binding"/>
    <property type="evidence" value="ECO:0007669"/>
    <property type="project" value="InterPro"/>
</dbReference>
<keyword evidence="6 14" id="KW-0812">Transmembrane</keyword>
<dbReference type="UniPathway" id="UPA00085"/>
<dbReference type="InterPro" id="IPR002048">
    <property type="entry name" value="EF_hand_dom"/>
</dbReference>
<evidence type="ECO:0000256" key="11">
    <source>
        <dbReference type="ARBA" id="ARBA00023209"/>
    </source>
</evidence>
<gene>
    <name evidence="16" type="ORF">PTSG_07342</name>
</gene>
<dbReference type="FunCoup" id="F2UJ52">
    <property type="interactions" value="981"/>
</dbReference>
<dbReference type="GeneID" id="16071403"/>
<evidence type="ECO:0000256" key="8">
    <source>
        <dbReference type="ARBA" id="ARBA00022989"/>
    </source>
</evidence>
<keyword evidence="4" id="KW-0444">Lipid biosynthesis</keyword>
<keyword evidence="11" id="KW-0594">Phospholipid biosynthesis</keyword>
<dbReference type="GO" id="GO:0005783">
    <property type="term" value="C:endoplasmic reticulum"/>
    <property type="evidence" value="ECO:0007669"/>
    <property type="project" value="TreeGrafter"/>
</dbReference>
<dbReference type="PANTHER" id="PTHR23063">
    <property type="entry name" value="PHOSPHOLIPID ACYLTRANSFERASE"/>
    <property type="match status" value="1"/>
</dbReference>
<evidence type="ECO:0000256" key="4">
    <source>
        <dbReference type="ARBA" id="ARBA00022516"/>
    </source>
</evidence>
<evidence type="ECO:0000256" key="12">
    <source>
        <dbReference type="ARBA" id="ARBA00023264"/>
    </source>
</evidence>